<protein>
    <submittedName>
        <fullName evidence="1">Zinc finger protein</fullName>
    </submittedName>
</protein>
<dbReference type="KEGG" id="hwa:HQ_3088A"/>
<evidence type="ECO:0000313" key="1">
    <source>
        <dbReference type="EMBL" id="CAJ53188.1"/>
    </source>
</evidence>
<dbReference type="Proteomes" id="UP000001975">
    <property type="component" value="Chromosome"/>
</dbReference>
<dbReference type="InterPro" id="IPR037274">
    <property type="entry name" value="Znf_CHY_sf"/>
</dbReference>
<dbReference type="GO" id="GO:0008270">
    <property type="term" value="F:zinc ion binding"/>
    <property type="evidence" value="ECO:0007669"/>
    <property type="project" value="InterPro"/>
</dbReference>
<accession>Q18FR7</accession>
<evidence type="ECO:0000313" key="2">
    <source>
        <dbReference type="Proteomes" id="UP000001975"/>
    </source>
</evidence>
<reference evidence="1 2" key="1">
    <citation type="journal article" date="2006" name="BMC Genomics">
        <title>The genome of the square archaeon Haloquadratum walsbyi: life at the limits of water activity.</title>
        <authorList>
            <person name="Bolhuis H.H."/>
            <person name="Palm P.P."/>
            <person name="Wende A.W."/>
            <person name="Falb M.M."/>
            <person name="Rampp M.M."/>
            <person name="Rodriguez-Valera F.F."/>
            <person name="Pfeiffer F.F."/>
            <person name="Oesterhelt D.D."/>
        </authorList>
    </citation>
    <scope>NUCLEOTIDE SEQUENCE [LARGE SCALE GENOMIC DNA]</scope>
    <source>
        <strain evidence="2">DSM 16790 / HBSQ001</strain>
    </source>
</reference>
<dbReference type="RefSeq" id="WP_011572295.1">
    <property type="nucleotide sequence ID" value="NC_008212.1"/>
</dbReference>
<sequence>MDNSPLSQYLPAVHETTGDQQTSWLPQPDDRFAVTLCGVGVDAETRCAHWTGPSDVIALRFGCCEVFSPCYRCHLAVVAHAQTTQLSSSVRSPNDRNDLCHTENGECQPPHEEKIQSQVDPWPAERLDDPAVLCGVCRTTLSARTYLDTGVMCPICGAAFNPGCRQHHALYFETDVECSQS</sequence>
<dbReference type="HOGENOM" id="CLU_1485877_0_0_2"/>
<name>Q18FR7_HALWD</name>
<gene>
    <name evidence="1" type="ordered locus">HQ_3088A</name>
</gene>
<dbReference type="AlphaFoldDB" id="Q18FR7"/>
<organism evidence="1 2">
    <name type="scientific">Haloquadratum walsbyi (strain DSM 16790 / HBSQ001)</name>
    <dbReference type="NCBI Taxonomy" id="362976"/>
    <lineage>
        <taxon>Archaea</taxon>
        <taxon>Methanobacteriati</taxon>
        <taxon>Methanobacteriota</taxon>
        <taxon>Stenosarchaea group</taxon>
        <taxon>Halobacteria</taxon>
        <taxon>Halobacteriales</taxon>
        <taxon>Haloferacaceae</taxon>
        <taxon>Haloquadratum</taxon>
    </lineage>
</organism>
<dbReference type="EMBL" id="AM180088">
    <property type="protein sequence ID" value="CAJ53188.1"/>
    <property type="molecule type" value="Genomic_DNA"/>
</dbReference>
<dbReference type="GeneID" id="4193284"/>
<dbReference type="SUPFAM" id="SSF161219">
    <property type="entry name" value="CHY zinc finger-like"/>
    <property type="match status" value="1"/>
</dbReference>
<keyword evidence="2" id="KW-1185">Reference proteome</keyword>
<proteinExistence type="predicted"/>
<dbReference type="eggNOG" id="arCOG07598">
    <property type="taxonomic scope" value="Archaea"/>
</dbReference>